<dbReference type="PANTHER" id="PTHR10814">
    <property type="entry name" value="TRANSDUCIN-LIKE ENHANCER PROTEIN"/>
    <property type="match status" value="1"/>
</dbReference>
<feature type="compositionally biased region" description="Low complexity" evidence="6">
    <location>
        <begin position="240"/>
        <end position="268"/>
    </location>
</feature>
<evidence type="ECO:0000313" key="8">
    <source>
        <dbReference type="EMBL" id="CAD7227856.1"/>
    </source>
</evidence>
<sequence>MLRPSPPRAMDPSRGVRHPAGVPPSGQPFKFTVAESCDRIKEEFGYLQAQNHQLKVELEKLAQEKTEMQRHYVMYYEMSYGLNVEMHKQTEIAKRLNAILGQIIPFLSQEQQQQVLTAIERAKQVTMTELNAIIGHAAGGAPLNAHAAGPAAFPVIPPGGPPAMPPHSAAAAGLLFSPAAALQAHPLSFLNPKPDVHVTASAAAASVKEESRHPHLSGGMNHAITSAGSTGSGSDERHVSVSPSRGGAASSRVRSPADAPTPGSSLPPSGGGGGGSSHPPQAKRVKSENLESEEGEKSDQDLVVDDDQEGRSPQPTTNGPISPRENGVDKIKKEPGLPVSPRSVASSTGSTPSSVKKLDGDAKPPTPVPKAPTPTSSGSGTPKLPISSKLGAPASYPPYLHVGADGGIPPTSIYSTFHGAMPYSRPPVPYDPHAQMRVPGSAPVPGVSPGFPVIPGGKPAYSFQVGPDGNVQPVHFPPDALIGPGIPKHAKQVNSLSHGEVVCAVTLSNPTKYVYTGGKGCVKVWDISQSGGMTKTPVSQLDCLQRDNYIRSVKLLPDGRTLIVGGEASTLSIWDLAAPSPRIKAELTSSAPACYALAISPDAKVCFSCCSDGHIAVWDLHNNALVRQFQGHTDGASCLDISPEGNRLWTGGLDNTVRSWDLREGRQLAQHDFNSQIFSLGYCPTGDWLAVGMESSHVEVLHTSKSDKYQLHLHDSCVLSLKFAQCGKWFISTGKDNLVNAWRTPYGASIFQSKESSSVLSCDVSADDKFIVTGSGDKKATVYEVIY</sequence>
<name>A0A7R8WA99_9CRUS</name>
<dbReference type="CDD" id="cd00200">
    <property type="entry name" value="WD40"/>
    <property type="match status" value="1"/>
</dbReference>
<accession>A0A7R8WA99</accession>
<evidence type="ECO:0000256" key="2">
    <source>
        <dbReference type="ARBA" id="ARBA00005969"/>
    </source>
</evidence>
<feature type="compositionally biased region" description="Basic and acidic residues" evidence="6">
    <location>
        <begin position="285"/>
        <end position="300"/>
    </location>
</feature>
<dbReference type="PROSITE" id="PS50082">
    <property type="entry name" value="WD_REPEATS_2"/>
    <property type="match status" value="4"/>
</dbReference>
<comment type="subcellular location">
    <subcellularLocation>
        <location evidence="1">Nucleus</location>
    </subcellularLocation>
</comment>
<evidence type="ECO:0000256" key="4">
    <source>
        <dbReference type="ARBA" id="ARBA00022737"/>
    </source>
</evidence>
<evidence type="ECO:0000256" key="1">
    <source>
        <dbReference type="ARBA" id="ARBA00004123"/>
    </source>
</evidence>
<dbReference type="PRINTS" id="PR01850">
    <property type="entry name" value="GROUCHOFAMLY"/>
</dbReference>
<gene>
    <name evidence="8" type="ORF">CTOB1V02_LOCUS5751</name>
</gene>
<reference evidence="8" key="1">
    <citation type="submission" date="2020-11" db="EMBL/GenBank/DDBJ databases">
        <authorList>
            <person name="Tran Van P."/>
        </authorList>
    </citation>
    <scope>NUCLEOTIDE SEQUENCE</scope>
</reference>
<keyword evidence="4" id="KW-0677">Repeat</keyword>
<comment type="similarity">
    <text evidence="2">Belongs to the WD repeat Groucho/TLE family.</text>
</comment>
<dbReference type="InterPro" id="IPR036322">
    <property type="entry name" value="WD40_repeat_dom_sf"/>
</dbReference>
<dbReference type="InterPro" id="IPR005617">
    <property type="entry name" value="Groucho/TLE_N"/>
</dbReference>
<dbReference type="OrthoDB" id="2624652at2759"/>
<dbReference type="FunFam" id="2.130.10.10:FF:000001">
    <property type="entry name" value="transducin-like enhancer protein 3 isoform X1"/>
    <property type="match status" value="1"/>
</dbReference>
<dbReference type="PANTHER" id="PTHR10814:SF21">
    <property type="entry name" value="PROTEIN GROUCHO"/>
    <property type="match status" value="1"/>
</dbReference>
<dbReference type="InterPro" id="IPR015943">
    <property type="entry name" value="WD40/YVTN_repeat-like_dom_sf"/>
</dbReference>
<feature type="region of interest" description="Disordered" evidence="6">
    <location>
        <begin position="201"/>
        <end position="389"/>
    </location>
</feature>
<feature type="compositionally biased region" description="Low complexity" evidence="6">
    <location>
        <begin position="343"/>
        <end position="355"/>
    </location>
</feature>
<dbReference type="GO" id="GO:0005634">
    <property type="term" value="C:nucleus"/>
    <property type="evidence" value="ECO:0007669"/>
    <property type="project" value="UniProtKB-SubCell"/>
</dbReference>
<feature type="domain" description="Groucho/TLE N-terminal Q-rich" evidence="7">
    <location>
        <begin position="29"/>
        <end position="136"/>
    </location>
</feature>
<dbReference type="Gene3D" id="2.130.10.10">
    <property type="entry name" value="YVTN repeat-like/Quinoprotein amine dehydrogenase"/>
    <property type="match status" value="1"/>
</dbReference>
<dbReference type="InterPro" id="IPR019775">
    <property type="entry name" value="WD40_repeat_CS"/>
</dbReference>
<dbReference type="AlphaFoldDB" id="A0A7R8WA99"/>
<evidence type="ECO:0000256" key="6">
    <source>
        <dbReference type="SAM" id="MobiDB-lite"/>
    </source>
</evidence>
<protein>
    <recommendedName>
        <fullName evidence="7">Groucho/TLE N-terminal Q-rich domain-containing protein</fullName>
    </recommendedName>
</protein>
<feature type="compositionally biased region" description="Polar residues" evidence="6">
    <location>
        <begin position="311"/>
        <end position="320"/>
    </location>
</feature>
<dbReference type="GO" id="GO:0003714">
    <property type="term" value="F:transcription corepressor activity"/>
    <property type="evidence" value="ECO:0007669"/>
    <property type="project" value="TreeGrafter"/>
</dbReference>
<feature type="compositionally biased region" description="Basic and acidic residues" evidence="6">
    <location>
        <begin position="326"/>
        <end position="335"/>
    </location>
</feature>
<evidence type="ECO:0000256" key="5">
    <source>
        <dbReference type="ARBA" id="ARBA00023242"/>
    </source>
</evidence>
<dbReference type="InterPro" id="IPR009146">
    <property type="entry name" value="Groucho_enhance"/>
</dbReference>
<keyword evidence="3" id="KW-0853">WD repeat</keyword>
<dbReference type="GO" id="GO:0090090">
    <property type="term" value="P:negative regulation of canonical Wnt signaling pathway"/>
    <property type="evidence" value="ECO:0007669"/>
    <property type="project" value="TreeGrafter"/>
</dbReference>
<dbReference type="PROSITE" id="PS50294">
    <property type="entry name" value="WD_REPEATS_REGION"/>
    <property type="match status" value="1"/>
</dbReference>
<dbReference type="EMBL" id="OB661285">
    <property type="protein sequence ID" value="CAD7227856.1"/>
    <property type="molecule type" value="Genomic_DNA"/>
</dbReference>
<organism evidence="8">
    <name type="scientific">Cyprideis torosa</name>
    <dbReference type="NCBI Taxonomy" id="163714"/>
    <lineage>
        <taxon>Eukaryota</taxon>
        <taxon>Metazoa</taxon>
        <taxon>Ecdysozoa</taxon>
        <taxon>Arthropoda</taxon>
        <taxon>Crustacea</taxon>
        <taxon>Oligostraca</taxon>
        <taxon>Ostracoda</taxon>
        <taxon>Podocopa</taxon>
        <taxon>Podocopida</taxon>
        <taxon>Cytherocopina</taxon>
        <taxon>Cytheroidea</taxon>
        <taxon>Cytherideidae</taxon>
        <taxon>Cyprideis</taxon>
    </lineage>
</organism>
<keyword evidence="5" id="KW-0539">Nucleus</keyword>
<dbReference type="SMART" id="SM00320">
    <property type="entry name" value="WD40"/>
    <property type="match status" value="7"/>
</dbReference>
<dbReference type="GO" id="GO:0005667">
    <property type="term" value="C:transcription regulator complex"/>
    <property type="evidence" value="ECO:0007669"/>
    <property type="project" value="TreeGrafter"/>
</dbReference>
<dbReference type="Pfam" id="PF03920">
    <property type="entry name" value="TLE_N"/>
    <property type="match status" value="1"/>
</dbReference>
<dbReference type="Pfam" id="PF00400">
    <property type="entry name" value="WD40"/>
    <property type="match status" value="6"/>
</dbReference>
<evidence type="ECO:0000256" key="3">
    <source>
        <dbReference type="ARBA" id="ARBA00022574"/>
    </source>
</evidence>
<evidence type="ECO:0000259" key="7">
    <source>
        <dbReference type="Pfam" id="PF03920"/>
    </source>
</evidence>
<dbReference type="InterPro" id="IPR001680">
    <property type="entry name" value="WD40_rpt"/>
</dbReference>
<proteinExistence type="inferred from homology"/>
<dbReference type="SUPFAM" id="SSF50978">
    <property type="entry name" value="WD40 repeat-like"/>
    <property type="match status" value="1"/>
</dbReference>
<feature type="region of interest" description="Disordered" evidence="6">
    <location>
        <begin position="1"/>
        <end position="27"/>
    </location>
</feature>
<dbReference type="PROSITE" id="PS00678">
    <property type="entry name" value="WD_REPEATS_1"/>
    <property type="match status" value="2"/>
</dbReference>